<dbReference type="Proteomes" id="UP001383192">
    <property type="component" value="Unassembled WGS sequence"/>
</dbReference>
<comment type="caution">
    <text evidence="3">The sequence shown here is derived from an EMBL/GenBank/DDBJ whole genome shotgun (WGS) entry which is preliminary data.</text>
</comment>
<feature type="compositionally biased region" description="Polar residues" evidence="1">
    <location>
        <begin position="396"/>
        <end position="409"/>
    </location>
</feature>
<sequence length="455" mass="50321">MAPSLPFICRWGFCREIFYSDDEYTYHLIYDHVRKTQPEPLSKQDLDLMRRAEDGVGRSFSTDGLMYSYSQEESGRKYTSNSQESLGAASLPSPPDTAPKAFSHSPSPSPGDELERSYRSVSPSAPASPVSEKASPFLFISEEENVPPSPNDKYIPLEDRSWSTTRYATPTFAALSSSPIGSPRLAFHDIPSPSLSSMIENGGRGTKRKRTGDDEEEASQDSSSSSNSRRQVEEELTQSLGLEDDDYVHPFDQPDPVESHDSVHPAEQHSTDVSNTSSSLPLRPLNETTDTIETDFSVCTRDKNRRADTPPISQELYHLNNASGATHRDTSSLDNPNALPEHTPSSPTSPSIHAGPSAPLPKRASIYQEPRFVESPYRVPSTQTWYMSKRKKSRGSNCSSAVSLQNSPIRDSFTPADLLGHTQVQHSPPLESQDYAGDAFPFLSQAPYFSQTFSR</sequence>
<organism evidence="3 4">
    <name type="scientific">Paramarasmius palmivorus</name>
    <dbReference type="NCBI Taxonomy" id="297713"/>
    <lineage>
        <taxon>Eukaryota</taxon>
        <taxon>Fungi</taxon>
        <taxon>Dikarya</taxon>
        <taxon>Basidiomycota</taxon>
        <taxon>Agaricomycotina</taxon>
        <taxon>Agaricomycetes</taxon>
        <taxon>Agaricomycetidae</taxon>
        <taxon>Agaricales</taxon>
        <taxon>Marasmiineae</taxon>
        <taxon>Marasmiaceae</taxon>
        <taxon>Paramarasmius</taxon>
    </lineage>
</organism>
<evidence type="ECO:0000313" key="3">
    <source>
        <dbReference type="EMBL" id="KAK7060483.1"/>
    </source>
</evidence>
<feature type="compositionally biased region" description="Low complexity" evidence="1">
    <location>
        <begin position="220"/>
        <end position="229"/>
    </location>
</feature>
<dbReference type="PROSITE" id="PS00028">
    <property type="entry name" value="ZINC_FINGER_C2H2_1"/>
    <property type="match status" value="1"/>
</dbReference>
<feature type="compositionally biased region" description="Polar residues" evidence="1">
    <location>
        <begin position="71"/>
        <end position="85"/>
    </location>
</feature>
<evidence type="ECO:0000313" key="4">
    <source>
        <dbReference type="Proteomes" id="UP001383192"/>
    </source>
</evidence>
<dbReference type="AlphaFoldDB" id="A0AAW0E5K3"/>
<proteinExistence type="predicted"/>
<feature type="domain" description="C2H2-type" evidence="2">
    <location>
        <begin position="9"/>
        <end position="32"/>
    </location>
</feature>
<accession>A0AAW0E5K3</accession>
<feature type="compositionally biased region" description="Polar residues" evidence="1">
    <location>
        <begin position="271"/>
        <end position="291"/>
    </location>
</feature>
<dbReference type="InterPro" id="IPR013087">
    <property type="entry name" value="Znf_C2H2_type"/>
</dbReference>
<feature type="region of interest" description="Disordered" evidence="1">
    <location>
        <begin position="396"/>
        <end position="415"/>
    </location>
</feature>
<gene>
    <name evidence="3" type="ORF">VNI00_001248</name>
</gene>
<keyword evidence="4" id="KW-1185">Reference proteome</keyword>
<name>A0AAW0E5K3_9AGAR</name>
<feature type="compositionally biased region" description="Low complexity" evidence="1">
    <location>
        <begin position="120"/>
        <end position="132"/>
    </location>
</feature>
<feature type="compositionally biased region" description="Basic and acidic residues" evidence="1">
    <location>
        <begin position="257"/>
        <end position="270"/>
    </location>
</feature>
<protein>
    <recommendedName>
        <fullName evidence="2">C2H2-type domain-containing protein</fullName>
    </recommendedName>
</protein>
<reference evidence="3 4" key="1">
    <citation type="submission" date="2024-01" db="EMBL/GenBank/DDBJ databases">
        <title>A draft genome for a cacao thread blight-causing isolate of Paramarasmius palmivorus.</title>
        <authorList>
            <person name="Baruah I.K."/>
            <person name="Bukari Y."/>
            <person name="Amoako-Attah I."/>
            <person name="Meinhardt L.W."/>
            <person name="Bailey B.A."/>
            <person name="Cohen S.P."/>
        </authorList>
    </citation>
    <scope>NUCLEOTIDE SEQUENCE [LARGE SCALE GENOMIC DNA]</scope>
    <source>
        <strain evidence="3 4">GH-12</strain>
    </source>
</reference>
<evidence type="ECO:0000256" key="1">
    <source>
        <dbReference type="SAM" id="MobiDB-lite"/>
    </source>
</evidence>
<evidence type="ECO:0000259" key="2">
    <source>
        <dbReference type="PROSITE" id="PS00028"/>
    </source>
</evidence>
<feature type="region of interest" description="Disordered" evidence="1">
    <location>
        <begin position="71"/>
        <end position="132"/>
    </location>
</feature>
<feature type="region of interest" description="Disordered" evidence="1">
    <location>
        <begin position="174"/>
        <end position="362"/>
    </location>
</feature>
<dbReference type="EMBL" id="JAYKXP010000003">
    <property type="protein sequence ID" value="KAK7060483.1"/>
    <property type="molecule type" value="Genomic_DNA"/>
</dbReference>